<dbReference type="STRING" id="1802128.A3H64_00970"/>
<dbReference type="InterPro" id="IPR036365">
    <property type="entry name" value="PGBD-like_sf"/>
</dbReference>
<feature type="domain" description="Peptidoglycan binding-like" evidence="3">
    <location>
        <begin position="302"/>
        <end position="359"/>
    </location>
</feature>
<sequence length="408" mass="41629">MNKTKQYVFSAIVFVVAFLVSHAAYAVSVAQDITLKTTNNNDITMLANSEFDSMTVGASSFTFTLSGSQTVTLRDSDAQILKTNVDGVQGSCDGSTSSVTLQASKASSLQISIEGFACSTGGGGGGGGSTSSTQTTTTTTTTTTATSATSAPTTQTTPSPYLEGAPAPVAPLSGGMVASAPVLMPTVAFPGVLQITQRLSIGSTGEDVRALQEALASMLDVYPEGTVSGYFGALTKAAVAKFQMKYGIVSSSSDAGYGSVGPMTRAKLQEVFGSGAVASTPAPSVSAVGVVLARELGLGALGDDVTQLQAFLAADSLLYPEGKITGYYGSLTVAAVRRFQERYGIAQVGRVGPQTLLKLNEVMGQNMGVPSAPSALQGDEAAKAGLQNQITDLQALIESLTKQIQSAR</sequence>
<protein>
    <recommendedName>
        <fullName evidence="3">Peptidoglycan binding-like domain-containing protein</fullName>
    </recommendedName>
</protein>
<dbReference type="Pfam" id="PF01471">
    <property type="entry name" value="PG_binding_1"/>
    <property type="match status" value="2"/>
</dbReference>
<dbReference type="Gene3D" id="1.10.101.10">
    <property type="entry name" value="PGBD-like superfamily/PGBD"/>
    <property type="match status" value="2"/>
</dbReference>
<proteinExistence type="predicted"/>
<feature type="compositionally biased region" description="Low complexity" evidence="1">
    <location>
        <begin position="130"/>
        <end position="160"/>
    </location>
</feature>
<feature type="domain" description="Peptidoglycan binding-like" evidence="3">
    <location>
        <begin position="204"/>
        <end position="251"/>
    </location>
</feature>
<dbReference type="InterPro" id="IPR036366">
    <property type="entry name" value="PGBDSf"/>
</dbReference>
<dbReference type="SUPFAM" id="SSF47090">
    <property type="entry name" value="PGBD-like"/>
    <property type="match status" value="2"/>
</dbReference>
<reference evidence="4 5" key="1">
    <citation type="journal article" date="2016" name="Nat. Commun.">
        <title>Thousands of microbial genomes shed light on interconnected biogeochemical processes in an aquifer system.</title>
        <authorList>
            <person name="Anantharaman K."/>
            <person name="Brown C.T."/>
            <person name="Hug L.A."/>
            <person name="Sharon I."/>
            <person name="Castelle C.J."/>
            <person name="Probst A.J."/>
            <person name="Thomas B.C."/>
            <person name="Singh A."/>
            <person name="Wilkins M.J."/>
            <person name="Karaoz U."/>
            <person name="Brodie E.L."/>
            <person name="Williams K.H."/>
            <person name="Hubbard S.S."/>
            <person name="Banfield J.F."/>
        </authorList>
    </citation>
    <scope>NUCLEOTIDE SEQUENCE [LARGE SCALE GENOMIC DNA]</scope>
</reference>
<gene>
    <name evidence="4" type="ORF">A3H64_00970</name>
</gene>
<evidence type="ECO:0000256" key="1">
    <source>
        <dbReference type="SAM" id="MobiDB-lite"/>
    </source>
</evidence>
<organism evidence="4 5">
    <name type="scientific">Candidatus Ryanbacteria bacterium RIFCSPLOWO2_02_FULL_45_11c</name>
    <dbReference type="NCBI Taxonomy" id="1802128"/>
    <lineage>
        <taxon>Bacteria</taxon>
        <taxon>Candidatus Ryaniibacteriota</taxon>
    </lineage>
</organism>
<dbReference type="Proteomes" id="UP000178186">
    <property type="component" value="Unassembled WGS sequence"/>
</dbReference>
<feature type="chain" id="PRO_5009583059" description="Peptidoglycan binding-like domain-containing protein" evidence="2">
    <location>
        <begin position="27"/>
        <end position="408"/>
    </location>
</feature>
<accession>A0A1G2H229</accession>
<name>A0A1G2H229_9BACT</name>
<comment type="caution">
    <text evidence="4">The sequence shown here is derived from an EMBL/GenBank/DDBJ whole genome shotgun (WGS) entry which is preliminary data.</text>
</comment>
<feature type="signal peptide" evidence="2">
    <location>
        <begin position="1"/>
        <end position="26"/>
    </location>
</feature>
<evidence type="ECO:0000313" key="4">
    <source>
        <dbReference type="EMBL" id="OGZ56535.1"/>
    </source>
</evidence>
<evidence type="ECO:0000256" key="2">
    <source>
        <dbReference type="SAM" id="SignalP"/>
    </source>
</evidence>
<dbReference type="EMBL" id="MHNY01000010">
    <property type="protein sequence ID" value="OGZ56535.1"/>
    <property type="molecule type" value="Genomic_DNA"/>
</dbReference>
<evidence type="ECO:0000259" key="3">
    <source>
        <dbReference type="Pfam" id="PF01471"/>
    </source>
</evidence>
<evidence type="ECO:0000313" key="5">
    <source>
        <dbReference type="Proteomes" id="UP000178186"/>
    </source>
</evidence>
<keyword evidence="2" id="KW-0732">Signal</keyword>
<dbReference type="InterPro" id="IPR002477">
    <property type="entry name" value="Peptidoglycan-bd-like"/>
</dbReference>
<dbReference type="AlphaFoldDB" id="A0A1G2H229"/>
<feature type="region of interest" description="Disordered" evidence="1">
    <location>
        <begin position="121"/>
        <end position="162"/>
    </location>
</feature>